<dbReference type="AlphaFoldDB" id="A0A0J6CCJ3"/>
<sequence length="199" mass="21159">MTSKRKYESDGGAARALDAVGERWALLVVRELLPGPRRFTELRRGLPGISANVLTQRLTELETAGVLRRLRLPPPAAAWMYELTDHGRALDGLLLALERWGGCTPAAGPDAMMLTLRARFAPPAQAGQAELVLDGQAYQLRWDARGLQAQRGPLPAAALSLRGSRADLLAALDGADGGALQIVGDARAARTLLGCLAGH</sequence>
<dbReference type="OrthoDB" id="9807069at2"/>
<dbReference type="InterPro" id="IPR036390">
    <property type="entry name" value="WH_DNA-bd_sf"/>
</dbReference>
<keyword evidence="3" id="KW-0804">Transcription</keyword>
<gene>
    <name evidence="5" type="primary">ytcD</name>
    <name evidence="5" type="ORF">ERS370011_02608</name>
</gene>
<evidence type="ECO:0000259" key="4">
    <source>
        <dbReference type="PROSITE" id="PS51118"/>
    </source>
</evidence>
<dbReference type="Proteomes" id="UP000053096">
    <property type="component" value="Unassembled WGS sequence"/>
</dbReference>
<organism evidence="5 6">
    <name type="scientific">Bordetella pseudohinzii</name>
    <dbReference type="NCBI Taxonomy" id="1331258"/>
    <lineage>
        <taxon>Bacteria</taxon>
        <taxon>Pseudomonadati</taxon>
        <taxon>Pseudomonadota</taxon>
        <taxon>Betaproteobacteria</taxon>
        <taxon>Burkholderiales</taxon>
        <taxon>Alcaligenaceae</taxon>
        <taxon>Bordetella</taxon>
    </lineage>
</organism>
<dbReference type="InterPro" id="IPR036388">
    <property type="entry name" value="WH-like_DNA-bd_sf"/>
</dbReference>
<evidence type="ECO:0000313" key="5">
    <source>
        <dbReference type="EMBL" id="CUI86402.1"/>
    </source>
</evidence>
<evidence type="ECO:0000256" key="1">
    <source>
        <dbReference type="ARBA" id="ARBA00023015"/>
    </source>
</evidence>
<feature type="domain" description="HTH hxlR-type" evidence="4">
    <location>
        <begin position="9"/>
        <end position="109"/>
    </location>
</feature>
<dbReference type="PROSITE" id="PS51118">
    <property type="entry name" value="HTH_HXLR"/>
    <property type="match status" value="1"/>
</dbReference>
<reference evidence="5 6" key="1">
    <citation type="submission" date="2015-09" db="EMBL/GenBank/DDBJ databases">
        <authorList>
            <person name="Jackson K.R."/>
            <person name="Lunt B.L."/>
            <person name="Fisher J.N.B."/>
            <person name="Gardner A.V."/>
            <person name="Bailey M.E."/>
            <person name="Deus L.M."/>
            <person name="Earl A.S."/>
            <person name="Gibby P.D."/>
            <person name="Hartmann K.A."/>
            <person name="Liu J.E."/>
            <person name="Manci A.M."/>
            <person name="Nielsen D.A."/>
            <person name="Solomon M.B."/>
            <person name="Breakwell D.P."/>
            <person name="Burnett S.H."/>
            <person name="Grose J.H."/>
        </authorList>
    </citation>
    <scope>NUCLEOTIDE SEQUENCE [LARGE SCALE GENOMIC DNA]</scope>
    <source>
        <strain evidence="5 6">2789STDY5608636</strain>
    </source>
</reference>
<evidence type="ECO:0000256" key="3">
    <source>
        <dbReference type="ARBA" id="ARBA00023163"/>
    </source>
</evidence>
<proteinExistence type="predicted"/>
<dbReference type="RefSeq" id="WP_048025837.1">
    <property type="nucleotide sequence ID" value="NZ_CAJGUP010000097.1"/>
</dbReference>
<evidence type="ECO:0000313" key="6">
    <source>
        <dbReference type="Proteomes" id="UP000053096"/>
    </source>
</evidence>
<name>A0A0J6CCJ3_9BORD</name>
<keyword evidence="1" id="KW-0805">Transcription regulation</keyword>
<dbReference type="SUPFAM" id="SSF46785">
    <property type="entry name" value="Winged helix' DNA-binding domain"/>
    <property type="match status" value="1"/>
</dbReference>
<dbReference type="Pfam" id="PF01638">
    <property type="entry name" value="HxlR"/>
    <property type="match status" value="1"/>
</dbReference>
<protein>
    <submittedName>
        <fullName evidence="5">Uncharacterized HTH-type transcriptional regulator ytcD</fullName>
    </submittedName>
</protein>
<dbReference type="Gene3D" id="1.10.10.10">
    <property type="entry name" value="Winged helix-like DNA-binding domain superfamily/Winged helix DNA-binding domain"/>
    <property type="match status" value="1"/>
</dbReference>
<dbReference type="EMBL" id="CYTV01000006">
    <property type="protein sequence ID" value="CUI86402.1"/>
    <property type="molecule type" value="Genomic_DNA"/>
</dbReference>
<dbReference type="InterPro" id="IPR002577">
    <property type="entry name" value="HTH_HxlR"/>
</dbReference>
<dbReference type="PANTHER" id="PTHR33204:SF18">
    <property type="entry name" value="TRANSCRIPTIONAL REGULATORY PROTEIN"/>
    <property type="match status" value="1"/>
</dbReference>
<dbReference type="GO" id="GO:0003677">
    <property type="term" value="F:DNA binding"/>
    <property type="evidence" value="ECO:0007669"/>
    <property type="project" value="UniProtKB-KW"/>
</dbReference>
<dbReference type="PANTHER" id="PTHR33204">
    <property type="entry name" value="TRANSCRIPTIONAL REGULATOR, MARR FAMILY"/>
    <property type="match status" value="1"/>
</dbReference>
<accession>A0A0M9IBZ4</accession>
<accession>A0A0J6CCJ3</accession>
<keyword evidence="2" id="KW-0238">DNA-binding</keyword>
<evidence type="ECO:0000256" key="2">
    <source>
        <dbReference type="ARBA" id="ARBA00023125"/>
    </source>
</evidence>